<keyword evidence="2" id="KW-0808">Transferase</keyword>
<reference evidence="2 3" key="1">
    <citation type="submission" date="2019-12" db="EMBL/GenBank/DDBJ databases">
        <authorList>
            <person name="Li M."/>
        </authorList>
    </citation>
    <scope>NUCLEOTIDE SEQUENCE [LARGE SCALE GENOMIC DNA]</scope>
    <source>
        <strain evidence="2 3">GBMRC 2046</strain>
    </source>
</reference>
<evidence type="ECO:0000313" key="2">
    <source>
        <dbReference type="EMBL" id="MXN66795.1"/>
    </source>
</evidence>
<protein>
    <submittedName>
        <fullName evidence="2">Methyltransferase domain-containing protein</fullName>
    </submittedName>
</protein>
<proteinExistence type="predicted"/>
<dbReference type="AlphaFoldDB" id="A0A7X3S9I1"/>
<accession>A0A7X3S9I1</accession>
<dbReference type="RefSeq" id="WP_160777032.1">
    <property type="nucleotide sequence ID" value="NZ_WUMV01000008.1"/>
</dbReference>
<dbReference type="Gene3D" id="3.40.50.150">
    <property type="entry name" value="Vaccinia Virus protein VP39"/>
    <property type="match status" value="1"/>
</dbReference>
<name>A0A7X3S9I1_9HYPH</name>
<dbReference type="SUPFAM" id="SSF53335">
    <property type="entry name" value="S-adenosyl-L-methionine-dependent methyltransferases"/>
    <property type="match status" value="1"/>
</dbReference>
<dbReference type="CDD" id="cd02440">
    <property type="entry name" value="AdoMet_MTases"/>
    <property type="match status" value="1"/>
</dbReference>
<dbReference type="Pfam" id="PF13649">
    <property type="entry name" value="Methyltransf_25"/>
    <property type="match status" value="1"/>
</dbReference>
<keyword evidence="3" id="KW-1185">Reference proteome</keyword>
<gene>
    <name evidence="2" type="ORF">GR183_17920</name>
</gene>
<dbReference type="Proteomes" id="UP000433101">
    <property type="component" value="Unassembled WGS sequence"/>
</dbReference>
<feature type="domain" description="Methyltransferase" evidence="1">
    <location>
        <begin position="59"/>
        <end position="156"/>
    </location>
</feature>
<dbReference type="InterPro" id="IPR041698">
    <property type="entry name" value="Methyltransf_25"/>
</dbReference>
<evidence type="ECO:0000313" key="3">
    <source>
        <dbReference type="Proteomes" id="UP000433101"/>
    </source>
</evidence>
<dbReference type="GO" id="GO:0008168">
    <property type="term" value="F:methyltransferase activity"/>
    <property type="evidence" value="ECO:0007669"/>
    <property type="project" value="UniProtKB-KW"/>
</dbReference>
<keyword evidence="2" id="KW-0489">Methyltransferase</keyword>
<dbReference type="GO" id="GO:0032259">
    <property type="term" value="P:methylation"/>
    <property type="evidence" value="ECO:0007669"/>
    <property type="project" value="UniProtKB-KW"/>
</dbReference>
<evidence type="ECO:0000259" key="1">
    <source>
        <dbReference type="Pfam" id="PF13649"/>
    </source>
</evidence>
<comment type="caution">
    <text evidence="2">The sequence shown here is derived from an EMBL/GenBank/DDBJ whole genome shotgun (WGS) entry which is preliminary data.</text>
</comment>
<sequence length="204" mass="22906">MIDISARKVRGLREKIADELRFFRSWAGNPLTTGAVSPSSPDLARRMAGFIETDGNGKVLELGPGTGVVTKEILRHGVPASDVVALEYNREFCRLLQRRYPDMAVVEGDAYTLRETLNDMEPGSLSSIVSSLPLFTKPRRERRSLIEDALTLLKPGAPFIQFSYALFPPVAPEADWCTLQRTGWIVMNLPPARVWIYRRPPSRH</sequence>
<dbReference type="InterPro" id="IPR029063">
    <property type="entry name" value="SAM-dependent_MTases_sf"/>
</dbReference>
<organism evidence="2 3">
    <name type="scientific">Stappia sediminis</name>
    <dbReference type="NCBI Taxonomy" id="2692190"/>
    <lineage>
        <taxon>Bacteria</taxon>
        <taxon>Pseudomonadati</taxon>
        <taxon>Pseudomonadota</taxon>
        <taxon>Alphaproteobacteria</taxon>
        <taxon>Hyphomicrobiales</taxon>
        <taxon>Stappiaceae</taxon>
        <taxon>Stappia</taxon>
    </lineage>
</organism>
<dbReference type="EMBL" id="WUMV01000008">
    <property type="protein sequence ID" value="MXN66795.1"/>
    <property type="molecule type" value="Genomic_DNA"/>
</dbReference>